<dbReference type="AlphaFoldDB" id="C0MBA8"/>
<evidence type="ECO:0000313" key="1">
    <source>
        <dbReference type="EMBL" id="CAW93221.1"/>
    </source>
</evidence>
<reference evidence="1 2" key="1">
    <citation type="journal article" date="2009" name="PLoS Pathog.">
        <title>Genomic evidence for the evolution of Streptococcus equi: host restriction, increased virulence, and genetic exchange with human pathogens.</title>
        <authorList>
            <person name="Holden M.T.G."/>
            <person name="Heather Z."/>
            <person name="Paillot R."/>
            <person name="Steward K.F."/>
            <person name="Webb K."/>
            <person name="Ainslie F."/>
            <person name="Jourdan T."/>
            <person name="Bason N.C."/>
            <person name="Holroyd N.E."/>
            <person name="Mungall K."/>
            <person name="Quail M.A."/>
            <person name="Sanders M."/>
            <person name="Simmonds M."/>
            <person name="Willey D."/>
            <person name="Brooks K."/>
            <person name="Aanensen D.M."/>
            <person name="Spratt B.G."/>
            <person name="Jolley K.A."/>
            <person name="Maiden M.C.J."/>
            <person name="Kehoe M."/>
            <person name="Chanter N."/>
            <person name="Bentley S.D."/>
            <person name="Robinson C."/>
            <person name="Maskell D.J."/>
            <person name="Parkhill J."/>
            <person name="Waller A.S."/>
        </authorList>
    </citation>
    <scope>NUCLEOTIDE SEQUENCE [LARGE SCALE GENOMIC DNA]</scope>
    <source>
        <strain evidence="1 2">4047</strain>
    </source>
</reference>
<proteinExistence type="predicted"/>
<gene>
    <name evidence="1" type="ordered locus">SEQ_0795</name>
</gene>
<name>C0MBA8_STRE4</name>
<dbReference type="HOGENOM" id="CLU_3189376_0_0_9"/>
<protein>
    <submittedName>
        <fullName evidence="1">Hypothetical phage protein</fullName>
    </submittedName>
</protein>
<sequence length="46" mass="5481">MFNKKKKLQKSFNNINKHIDSLTLSEQEKRNLKGLLRNVKIRTRVA</sequence>
<evidence type="ECO:0000313" key="2">
    <source>
        <dbReference type="Proteomes" id="UP000001365"/>
    </source>
</evidence>
<dbReference type="Proteomes" id="UP000001365">
    <property type="component" value="Chromosome"/>
</dbReference>
<dbReference type="KEGG" id="seu:SEQ_0795"/>
<organism evidence="1 2">
    <name type="scientific">Streptococcus equi subsp. equi (strain 4047)</name>
    <dbReference type="NCBI Taxonomy" id="553482"/>
    <lineage>
        <taxon>Bacteria</taxon>
        <taxon>Bacillati</taxon>
        <taxon>Bacillota</taxon>
        <taxon>Bacilli</taxon>
        <taxon>Lactobacillales</taxon>
        <taxon>Streptococcaceae</taxon>
        <taxon>Streptococcus</taxon>
    </lineage>
</organism>
<accession>C0MBA8</accession>
<dbReference type="EMBL" id="FM204883">
    <property type="protein sequence ID" value="CAW93221.1"/>
    <property type="molecule type" value="Genomic_DNA"/>
</dbReference>